<dbReference type="Pfam" id="PF13102">
    <property type="entry name" value="Phage_int_SAM_5"/>
    <property type="match status" value="1"/>
</dbReference>
<dbReference type="InterPro" id="IPR010998">
    <property type="entry name" value="Integrase_recombinase_N"/>
</dbReference>
<reference evidence="5" key="1">
    <citation type="journal article" date="2019" name="Int. J. Syst. Evol. Microbiol.">
        <title>The Global Catalogue of Microorganisms (GCM) 10K type strain sequencing project: providing services to taxonomists for standard genome sequencing and annotation.</title>
        <authorList>
            <consortium name="The Broad Institute Genomics Platform"/>
            <consortium name="The Broad Institute Genome Sequencing Center for Infectious Disease"/>
            <person name="Wu L."/>
            <person name="Ma J."/>
        </authorList>
    </citation>
    <scope>NUCLEOTIDE SEQUENCE [LARGE SCALE GENOMIC DNA]</scope>
    <source>
        <strain evidence="5">CCUG 60022</strain>
    </source>
</reference>
<name>A0ABW2Z9I5_9FLAO</name>
<dbReference type="Proteomes" id="UP001597032">
    <property type="component" value="Unassembled WGS sequence"/>
</dbReference>
<proteinExistence type="predicted"/>
<evidence type="ECO:0000313" key="5">
    <source>
        <dbReference type="Proteomes" id="UP001597032"/>
    </source>
</evidence>
<dbReference type="InterPro" id="IPR025269">
    <property type="entry name" value="SAM-like_dom"/>
</dbReference>
<feature type="domain" description="Phage integrase SAM-like" evidence="3">
    <location>
        <begin position="115"/>
        <end position="200"/>
    </location>
</feature>
<dbReference type="SUPFAM" id="SSF56349">
    <property type="entry name" value="DNA breaking-rejoining enzymes"/>
    <property type="match status" value="1"/>
</dbReference>
<keyword evidence="1" id="KW-0238">DNA-binding</keyword>
<sequence>MVAKIILYTNKKNKNGYPVVFYFSYKKIRKRIALGWYFFKHQWNFEKEEPFPDAPNFNFVYPQLLNYNHKIKHLIFKSETNLSVYLALFNKDKNVELLDLKKRMNELLNESNVGVLEFFDVIIDEKIKKGESTRFYIKTKDQFKQFLSEDTPLNLIDYTWMHNFILYKKKQGTGDSGIMAYLRTLRAVYKEAQRRPLLNIKNENPFLGIIKTIDSNKIIEFTTDDFIKLLHFKPHKFTPKSILFYNTRVVNLWLFQFVIGGHDFIDIALLKWQNYKNGRLQFKRYKNRNKPGGGVMVNNVVMPFAKWVIDTYGTKDNERIFSFITNPKNETQYTTYRNNYNRSLKAVSKHLKLTTVITSKSTRYIFRSYGGELLLNDLVIMQLQGHKPKQITFNYQNSLPTAIIDVQHQLITDKAGVTKSLNL</sequence>
<keyword evidence="2" id="KW-0233">DNA recombination</keyword>
<evidence type="ECO:0000259" key="3">
    <source>
        <dbReference type="Pfam" id="PF13102"/>
    </source>
</evidence>
<dbReference type="InterPro" id="IPR013762">
    <property type="entry name" value="Integrase-like_cat_sf"/>
</dbReference>
<dbReference type="Gene3D" id="1.10.443.10">
    <property type="entry name" value="Intergrase catalytic core"/>
    <property type="match status" value="1"/>
</dbReference>
<gene>
    <name evidence="4" type="ORF">ACFQZW_13060</name>
</gene>
<accession>A0ABW2Z9I5</accession>
<evidence type="ECO:0000256" key="2">
    <source>
        <dbReference type="ARBA" id="ARBA00023172"/>
    </source>
</evidence>
<evidence type="ECO:0000256" key="1">
    <source>
        <dbReference type="ARBA" id="ARBA00023125"/>
    </source>
</evidence>
<protein>
    <submittedName>
        <fullName evidence="4">Phage integrase SAM-like domain-containing protein</fullName>
    </submittedName>
</protein>
<dbReference type="Gene3D" id="1.10.150.130">
    <property type="match status" value="1"/>
</dbReference>
<dbReference type="EMBL" id="JBHTIC010000020">
    <property type="protein sequence ID" value="MFD0763014.1"/>
    <property type="molecule type" value="Genomic_DNA"/>
</dbReference>
<organism evidence="4 5">
    <name type="scientific">Lutibacter aestuarii</name>
    <dbReference type="NCBI Taxonomy" id="861111"/>
    <lineage>
        <taxon>Bacteria</taxon>
        <taxon>Pseudomonadati</taxon>
        <taxon>Bacteroidota</taxon>
        <taxon>Flavobacteriia</taxon>
        <taxon>Flavobacteriales</taxon>
        <taxon>Flavobacteriaceae</taxon>
        <taxon>Lutibacter</taxon>
    </lineage>
</organism>
<comment type="caution">
    <text evidence="4">The sequence shown here is derived from an EMBL/GenBank/DDBJ whole genome shotgun (WGS) entry which is preliminary data.</text>
</comment>
<dbReference type="RefSeq" id="WP_386783590.1">
    <property type="nucleotide sequence ID" value="NZ_JBHTIC010000020.1"/>
</dbReference>
<keyword evidence="5" id="KW-1185">Reference proteome</keyword>
<dbReference type="InterPro" id="IPR011010">
    <property type="entry name" value="DNA_brk_join_enz"/>
</dbReference>
<evidence type="ECO:0000313" key="4">
    <source>
        <dbReference type="EMBL" id="MFD0763014.1"/>
    </source>
</evidence>